<reference evidence="1 2" key="1">
    <citation type="submission" date="2017-05" db="EMBL/GenBank/DDBJ databases">
        <authorList>
            <person name="Song R."/>
            <person name="Chenine A.L."/>
            <person name="Ruprecht R.M."/>
        </authorList>
    </citation>
    <scope>NUCLEOTIDE SEQUENCE [LARGE SCALE GENOMIC DNA]</scope>
    <source>
        <strain evidence="1 2">PSBB019</strain>
    </source>
</reference>
<dbReference type="SUPFAM" id="SSF50475">
    <property type="entry name" value="FMN-binding split barrel"/>
    <property type="match status" value="1"/>
</dbReference>
<evidence type="ECO:0000313" key="2">
    <source>
        <dbReference type="Proteomes" id="UP000196228"/>
    </source>
</evidence>
<evidence type="ECO:0000313" key="1">
    <source>
        <dbReference type="EMBL" id="ARU52854.1"/>
    </source>
</evidence>
<evidence type="ECO:0008006" key="3">
    <source>
        <dbReference type="Google" id="ProtNLM"/>
    </source>
</evidence>
<dbReference type="EMBL" id="CP021383">
    <property type="protein sequence ID" value="ARU52854.1"/>
    <property type="molecule type" value="Genomic_DNA"/>
</dbReference>
<dbReference type="InterPro" id="IPR012349">
    <property type="entry name" value="Split_barrel_FMN-bd"/>
</dbReference>
<accession>A0A1Y0I031</accession>
<dbReference type="RefSeq" id="WP_087471798.1">
    <property type="nucleotide sequence ID" value="NZ_CP021383.1"/>
</dbReference>
<dbReference type="Pfam" id="PF12900">
    <property type="entry name" value="Pyridox_ox_2"/>
    <property type="match status" value="1"/>
</dbReference>
<dbReference type="KEGG" id="cceu:CBR64_16780"/>
<organism evidence="1 2">
    <name type="scientific">Cellulosimicrobium cellulans</name>
    <name type="common">Arthrobacter luteus</name>
    <dbReference type="NCBI Taxonomy" id="1710"/>
    <lineage>
        <taxon>Bacteria</taxon>
        <taxon>Bacillati</taxon>
        <taxon>Actinomycetota</taxon>
        <taxon>Actinomycetes</taxon>
        <taxon>Micrococcales</taxon>
        <taxon>Promicromonosporaceae</taxon>
        <taxon>Cellulosimicrobium</taxon>
    </lineage>
</organism>
<dbReference type="Proteomes" id="UP000196228">
    <property type="component" value="Chromosome"/>
</dbReference>
<protein>
    <recommendedName>
        <fullName evidence="3">Pyridoxamine 5'-phosphate oxidase family protein</fullName>
    </recommendedName>
</protein>
<dbReference type="InterPro" id="IPR024747">
    <property type="entry name" value="Pyridox_Oxase-rel"/>
</dbReference>
<dbReference type="Gene3D" id="2.30.110.10">
    <property type="entry name" value="Electron Transport, Fmn-binding Protein, Chain A"/>
    <property type="match status" value="1"/>
</dbReference>
<gene>
    <name evidence="1" type="ORF">CBR64_16780</name>
</gene>
<proteinExistence type="predicted"/>
<dbReference type="OrthoDB" id="7062584at2"/>
<name>A0A1Y0I031_CELCE</name>
<sequence length="139" mass="15409">MTGYTHDGPQILDADASWDLVEGTHVARLAVSVRGEPDIYPVTVRAHQRTLAFRTVPGTKLATLTTNERVALEWDHVDDDGAWSVVAHGTAHRVRTEHEVDAVLEDTAPLVPVVDVPTEEWVVIEVHELTGRRFARSET</sequence>
<dbReference type="AlphaFoldDB" id="A0A1Y0I031"/>